<dbReference type="PANTHER" id="PTHR47510:SF3">
    <property type="entry name" value="ENDO_EXONUCLEASE_PHOSPHATASE DOMAIN-CONTAINING PROTEIN"/>
    <property type="match status" value="1"/>
</dbReference>
<accession>A0ABQ9GVT0</accession>
<dbReference type="Proteomes" id="UP001159363">
    <property type="component" value="Chromosome 8"/>
</dbReference>
<evidence type="ECO:0000313" key="1">
    <source>
        <dbReference type="EMBL" id="KAJ8876113.1"/>
    </source>
</evidence>
<keyword evidence="2" id="KW-1185">Reference proteome</keyword>
<protein>
    <submittedName>
        <fullName evidence="1">Uncharacterized protein</fullName>
    </submittedName>
</protein>
<proteinExistence type="predicted"/>
<dbReference type="EMBL" id="JARBHB010000009">
    <property type="protein sequence ID" value="KAJ8876113.1"/>
    <property type="molecule type" value="Genomic_DNA"/>
</dbReference>
<sequence length="137" mass="15320">MFAGCQGNNEAILKNIKTLLNKTENSKTQVESLITSDGKIITLQQLIANTFCEHITNGMTISTKVIKYCKATLVPLLTHNINMVLQTDEFPDVLKIAQVVPLHKTGAKNVLNNYRPISVLSVISKIYERIIHSRLMI</sequence>
<comment type="caution">
    <text evidence="1">The sequence shown here is derived from an EMBL/GenBank/DDBJ whole genome shotgun (WGS) entry which is preliminary data.</text>
</comment>
<gene>
    <name evidence="1" type="ORF">PR048_024022</name>
</gene>
<feature type="non-terminal residue" evidence="1">
    <location>
        <position position="137"/>
    </location>
</feature>
<dbReference type="PANTHER" id="PTHR47510">
    <property type="entry name" value="REVERSE TRANSCRIPTASE DOMAIN-CONTAINING PROTEIN"/>
    <property type="match status" value="1"/>
</dbReference>
<organism evidence="1 2">
    <name type="scientific">Dryococelus australis</name>
    <dbReference type="NCBI Taxonomy" id="614101"/>
    <lineage>
        <taxon>Eukaryota</taxon>
        <taxon>Metazoa</taxon>
        <taxon>Ecdysozoa</taxon>
        <taxon>Arthropoda</taxon>
        <taxon>Hexapoda</taxon>
        <taxon>Insecta</taxon>
        <taxon>Pterygota</taxon>
        <taxon>Neoptera</taxon>
        <taxon>Polyneoptera</taxon>
        <taxon>Phasmatodea</taxon>
        <taxon>Verophasmatodea</taxon>
        <taxon>Anareolatae</taxon>
        <taxon>Phasmatidae</taxon>
        <taxon>Eurycanthinae</taxon>
        <taxon>Dryococelus</taxon>
    </lineage>
</organism>
<evidence type="ECO:0000313" key="2">
    <source>
        <dbReference type="Proteomes" id="UP001159363"/>
    </source>
</evidence>
<reference evidence="1 2" key="1">
    <citation type="submission" date="2023-02" db="EMBL/GenBank/DDBJ databases">
        <title>LHISI_Scaffold_Assembly.</title>
        <authorList>
            <person name="Stuart O.P."/>
            <person name="Cleave R."/>
            <person name="Magrath M.J.L."/>
            <person name="Mikheyev A.S."/>
        </authorList>
    </citation>
    <scope>NUCLEOTIDE SEQUENCE [LARGE SCALE GENOMIC DNA]</scope>
    <source>
        <strain evidence="1">Daus_M_001</strain>
        <tissue evidence="1">Leg muscle</tissue>
    </source>
</reference>
<name>A0ABQ9GVT0_9NEOP</name>